<feature type="domain" description="Adenine deaminase C-terminal" evidence="6">
    <location>
        <begin position="416"/>
        <end position="558"/>
    </location>
</feature>
<dbReference type="EMBL" id="JAFBEC010000003">
    <property type="protein sequence ID" value="MBM7632086.1"/>
    <property type="molecule type" value="Genomic_DNA"/>
</dbReference>
<dbReference type="SUPFAM" id="SSF51338">
    <property type="entry name" value="Composite domain of metallo-dependent hydrolases"/>
    <property type="match status" value="1"/>
</dbReference>
<sequence>MANQTYSKEVLQQQVNVVDLKEPPTLLLKNVTYLHSYLHTWMKGNIWIYGERIVYVGKEMPEDAPNVMDCSDMVAVPGYIEPHVHPFQLYNPVSLAHHAARFGTTTLICDNLSFLLGLSTEEAHRLLDELRSLPSTLFWWSRFDAQSLLNDEASMFTGESVKAWLDHPLVVQGGELTGWPRLLQGDENMHAWVRYAKENKKRMEGHFPGASEKTLAKLMLLGAESDHEAMTADEVITRLSQGYYVTIRDSSIRPDLETILEQLVKKGITRFDRLFMTTDGSHPFYYERGISNVLIKKAIDLGVPIIDAYHMASDNIARYYGMDHSYGNIATGRVANINLLSSKTEPTPMHVIAKGTVVSNNEEDSNLPQLPSLKLDWQLSEDDFQFASQMGMHLVNNVIAKPYRSEQDLSVDQLLQEQDECFLMMVARDGSWRLNTVVKGFAQVDGLASSYSGTGDVLLIGKCRKSMIRAFNRVKELAGGIVLVQEGEIRAEIQLPIFGSMSQKPFEQVIAEEREIIQTLKNAGYAFEDPAFTLLFLTATHLPFVRLTQKGLIDVKNQEIMISPVKRKGF</sequence>
<evidence type="ECO:0000256" key="3">
    <source>
        <dbReference type="ARBA" id="ARBA00022801"/>
    </source>
</evidence>
<dbReference type="Pfam" id="PF13382">
    <property type="entry name" value="Adenine_deam_C"/>
    <property type="match status" value="1"/>
</dbReference>
<dbReference type="SUPFAM" id="SSF51556">
    <property type="entry name" value="Metallo-dependent hydrolases"/>
    <property type="match status" value="1"/>
</dbReference>
<proteinExistence type="inferred from homology"/>
<dbReference type="InterPro" id="IPR026912">
    <property type="entry name" value="Adenine_deam_C"/>
</dbReference>
<dbReference type="InterPro" id="IPR032466">
    <property type="entry name" value="Metal_Hydrolase"/>
</dbReference>
<dbReference type="Proteomes" id="UP000741863">
    <property type="component" value="Unassembled WGS sequence"/>
</dbReference>
<evidence type="ECO:0000256" key="4">
    <source>
        <dbReference type="ARBA" id="ARBA00047720"/>
    </source>
</evidence>
<evidence type="ECO:0000256" key="2">
    <source>
        <dbReference type="ARBA" id="ARBA00012782"/>
    </source>
</evidence>
<evidence type="ECO:0000313" key="7">
    <source>
        <dbReference type="EMBL" id="MBM7632086.1"/>
    </source>
</evidence>
<protein>
    <recommendedName>
        <fullName evidence="2">adenine deaminase</fullName>
        <ecNumber evidence="2">3.5.4.2</ecNumber>
    </recommendedName>
</protein>
<evidence type="ECO:0000313" key="8">
    <source>
        <dbReference type="Proteomes" id="UP000741863"/>
    </source>
</evidence>
<keyword evidence="3 7" id="KW-0378">Hydrolase</keyword>
<reference evidence="7 8" key="1">
    <citation type="submission" date="2021-01" db="EMBL/GenBank/DDBJ databases">
        <title>Genomic Encyclopedia of Type Strains, Phase IV (KMG-IV): sequencing the most valuable type-strain genomes for metagenomic binning, comparative biology and taxonomic classification.</title>
        <authorList>
            <person name="Goeker M."/>
        </authorList>
    </citation>
    <scope>NUCLEOTIDE SEQUENCE [LARGE SCALE GENOMIC DNA]</scope>
    <source>
        <strain evidence="7 8">DSM 25540</strain>
    </source>
</reference>
<dbReference type="GO" id="GO:0000034">
    <property type="term" value="F:adenine deaminase activity"/>
    <property type="evidence" value="ECO:0007669"/>
    <property type="project" value="UniProtKB-EC"/>
</dbReference>
<feature type="domain" description="Amidohydrolase-related" evidence="5">
    <location>
        <begin position="75"/>
        <end position="358"/>
    </location>
</feature>
<dbReference type="PANTHER" id="PTHR11113:SF6">
    <property type="entry name" value="ADENINE DEAMINASE YERA-RELATED"/>
    <property type="match status" value="1"/>
</dbReference>
<dbReference type="PANTHER" id="PTHR11113">
    <property type="entry name" value="N-ACETYLGLUCOSAMINE-6-PHOSPHATE DEACETYLASE"/>
    <property type="match status" value="1"/>
</dbReference>
<dbReference type="EC" id="3.5.4.2" evidence="2"/>
<dbReference type="Gene3D" id="3.20.20.140">
    <property type="entry name" value="Metal-dependent hydrolases"/>
    <property type="match status" value="1"/>
</dbReference>
<dbReference type="Gene3D" id="2.30.40.10">
    <property type="entry name" value="Urease, subunit C, domain 1"/>
    <property type="match status" value="1"/>
</dbReference>
<comment type="similarity">
    <text evidence="1">Belongs to the metallo-dependent hydrolases superfamily. Adenine deaminase family.</text>
</comment>
<gene>
    <name evidence="7" type="ORF">JOD17_001179</name>
</gene>
<dbReference type="RefSeq" id="WP_204696173.1">
    <property type="nucleotide sequence ID" value="NZ_JAFBEC010000003.1"/>
</dbReference>
<keyword evidence="8" id="KW-1185">Reference proteome</keyword>
<dbReference type="Pfam" id="PF01979">
    <property type="entry name" value="Amidohydro_1"/>
    <property type="match status" value="1"/>
</dbReference>
<evidence type="ECO:0000259" key="6">
    <source>
        <dbReference type="Pfam" id="PF13382"/>
    </source>
</evidence>
<name>A0ABS2PAB9_9BACL</name>
<accession>A0ABS2PAB9</accession>
<evidence type="ECO:0000256" key="1">
    <source>
        <dbReference type="ARBA" id="ARBA00006773"/>
    </source>
</evidence>
<organism evidence="7 8">
    <name type="scientific">Geomicrobium sediminis</name>
    <dbReference type="NCBI Taxonomy" id="1347788"/>
    <lineage>
        <taxon>Bacteria</taxon>
        <taxon>Bacillati</taxon>
        <taxon>Bacillota</taxon>
        <taxon>Bacilli</taxon>
        <taxon>Bacillales</taxon>
        <taxon>Geomicrobium</taxon>
    </lineage>
</organism>
<comment type="caution">
    <text evidence="7">The sequence shown here is derived from an EMBL/GenBank/DDBJ whole genome shotgun (WGS) entry which is preliminary data.</text>
</comment>
<dbReference type="InterPro" id="IPR006680">
    <property type="entry name" value="Amidohydro-rel"/>
</dbReference>
<evidence type="ECO:0000259" key="5">
    <source>
        <dbReference type="Pfam" id="PF01979"/>
    </source>
</evidence>
<comment type="catalytic activity">
    <reaction evidence="4">
        <text>adenine + H2O + H(+) = hypoxanthine + NH4(+)</text>
        <dbReference type="Rhea" id="RHEA:23688"/>
        <dbReference type="ChEBI" id="CHEBI:15377"/>
        <dbReference type="ChEBI" id="CHEBI:15378"/>
        <dbReference type="ChEBI" id="CHEBI:16708"/>
        <dbReference type="ChEBI" id="CHEBI:17368"/>
        <dbReference type="ChEBI" id="CHEBI:28938"/>
        <dbReference type="EC" id="3.5.4.2"/>
    </reaction>
</comment>
<dbReference type="InterPro" id="IPR011059">
    <property type="entry name" value="Metal-dep_hydrolase_composite"/>
</dbReference>